<dbReference type="OrthoDB" id="433474at2759"/>
<organism evidence="3 4">
    <name type="scientific">Porphyra umbilicalis</name>
    <name type="common">Purple laver</name>
    <name type="synonym">Red alga</name>
    <dbReference type="NCBI Taxonomy" id="2786"/>
    <lineage>
        <taxon>Eukaryota</taxon>
        <taxon>Rhodophyta</taxon>
        <taxon>Bangiophyceae</taxon>
        <taxon>Bangiales</taxon>
        <taxon>Bangiaceae</taxon>
        <taxon>Porphyra</taxon>
    </lineage>
</organism>
<dbReference type="EMBL" id="KV918876">
    <property type="protein sequence ID" value="OSX76196.1"/>
    <property type="molecule type" value="Genomic_DNA"/>
</dbReference>
<dbReference type="Proteomes" id="UP000218209">
    <property type="component" value="Unassembled WGS sequence"/>
</dbReference>
<reference evidence="3 4" key="1">
    <citation type="submission" date="2017-03" db="EMBL/GenBank/DDBJ databases">
        <title>WGS assembly of Porphyra umbilicalis.</title>
        <authorList>
            <person name="Brawley S.H."/>
            <person name="Blouin N.A."/>
            <person name="Ficko-Blean E."/>
            <person name="Wheeler G.L."/>
            <person name="Lohr M."/>
            <person name="Goodson H.V."/>
            <person name="Jenkins J.W."/>
            <person name="Blaby-Haas C.E."/>
            <person name="Helliwell K.E."/>
            <person name="Chan C."/>
            <person name="Marriage T."/>
            <person name="Bhattacharya D."/>
            <person name="Klein A.S."/>
            <person name="Badis Y."/>
            <person name="Brodie J."/>
            <person name="Cao Y."/>
            <person name="Collen J."/>
            <person name="Dittami S.M."/>
            <person name="Gachon C.M."/>
            <person name="Green B.R."/>
            <person name="Karpowicz S."/>
            <person name="Kim J.W."/>
            <person name="Kudahl U."/>
            <person name="Lin S."/>
            <person name="Michel G."/>
            <person name="Mittag M."/>
            <person name="Olson B.J."/>
            <person name="Pangilinan J."/>
            <person name="Peng Y."/>
            <person name="Qiu H."/>
            <person name="Shu S."/>
            <person name="Singer J.T."/>
            <person name="Smith A.G."/>
            <person name="Sprecher B.N."/>
            <person name="Wagner V."/>
            <person name="Wang W."/>
            <person name="Wang Z.-Y."/>
            <person name="Yan J."/>
            <person name="Yarish C."/>
            <person name="Zoeuner-Riek S."/>
            <person name="Zhuang Y."/>
            <person name="Zou Y."/>
            <person name="Lindquist E.A."/>
            <person name="Grimwood J."/>
            <person name="Barry K."/>
            <person name="Rokhsar D.S."/>
            <person name="Schmutz J."/>
            <person name="Stiller J.W."/>
            <person name="Grossman A.R."/>
            <person name="Prochnik S.E."/>
        </authorList>
    </citation>
    <scope>NUCLEOTIDE SEQUENCE [LARGE SCALE GENOMIC DNA]</scope>
    <source>
        <strain evidence="3">4086291</strain>
    </source>
</reference>
<evidence type="ECO:0000256" key="2">
    <source>
        <dbReference type="SAM" id="MobiDB-lite"/>
    </source>
</evidence>
<evidence type="ECO:0000313" key="4">
    <source>
        <dbReference type="Proteomes" id="UP000218209"/>
    </source>
</evidence>
<keyword evidence="4" id="KW-1185">Reference proteome</keyword>
<evidence type="ECO:0000256" key="1">
    <source>
        <dbReference type="ARBA" id="ARBA00022801"/>
    </source>
</evidence>
<evidence type="ECO:0008006" key="5">
    <source>
        <dbReference type="Google" id="ProtNLM"/>
    </source>
</evidence>
<dbReference type="InterPro" id="IPR050300">
    <property type="entry name" value="GDXG_lipolytic_enzyme"/>
</dbReference>
<feature type="compositionally biased region" description="Pro residues" evidence="2">
    <location>
        <begin position="428"/>
        <end position="441"/>
    </location>
</feature>
<sequence length="478" mass="47197">MWPLPVIPRLRLPVPTSRVVALPAADAAPAPTGGAVARLAAHVAALPAGWPRLAFGAYALQLLAAAAASTVASIPLGVRLAACRWAAARRGAAAAAATAAGDAAGAAAPGLRVTTDVAYGSDGARQRYDWYTPGGTPPPPPDGRWPTVVVFVHGGAWGSGDTWHYALLAGAVVAATRLPVAIATTRVWPAGGMEAQAADVAALLRHVAAVRLVRGGRTVLWGHSSGAHVCVLALLRAAGLADASARGADGAAAAGGGVPLPAAFIGAAGVYDVGDHYAYEAWRGVSEVSTMKPAAGGRGGFAALSPTRLLRDAVVGGGGGGGGNGAAAKGAAGNGAAAAAASRDAHVAPPPPPPPDAALEAALLRVDLEGDVFAARAGYGRPPAAPPPAPPRPAGAGPPHPPSPSPPADASPLCSSNARAPTRSCRGTPPPPFSAPPPPPRPRPRPTRRRRLAAAAPFRPPGCCCTTASATRISSRTS</sequence>
<feature type="compositionally biased region" description="Pro residues" evidence="2">
    <location>
        <begin position="383"/>
        <end position="409"/>
    </location>
</feature>
<keyword evidence="1" id="KW-0378">Hydrolase</keyword>
<feature type="compositionally biased region" description="Basic residues" evidence="2">
    <location>
        <begin position="442"/>
        <end position="452"/>
    </location>
</feature>
<name>A0A1X6P614_PORUM</name>
<accession>A0A1X6P614</accession>
<feature type="compositionally biased region" description="Low complexity" evidence="2">
    <location>
        <begin position="467"/>
        <end position="478"/>
    </location>
</feature>
<gene>
    <name evidence="3" type="ORF">BU14_0203s0007</name>
</gene>
<proteinExistence type="predicted"/>
<dbReference type="PANTHER" id="PTHR48081:SF33">
    <property type="entry name" value="KYNURENINE FORMAMIDASE"/>
    <property type="match status" value="1"/>
</dbReference>
<dbReference type="AlphaFoldDB" id="A0A1X6P614"/>
<protein>
    <recommendedName>
        <fullName evidence="5">Alpha/beta hydrolase fold-3 domain-containing protein</fullName>
    </recommendedName>
</protein>
<dbReference type="InterPro" id="IPR029058">
    <property type="entry name" value="AB_hydrolase_fold"/>
</dbReference>
<dbReference type="SUPFAM" id="SSF53474">
    <property type="entry name" value="alpha/beta-Hydrolases"/>
    <property type="match status" value="1"/>
</dbReference>
<dbReference type="Gene3D" id="3.40.50.1820">
    <property type="entry name" value="alpha/beta hydrolase"/>
    <property type="match status" value="1"/>
</dbReference>
<feature type="region of interest" description="Disordered" evidence="2">
    <location>
        <begin position="377"/>
        <end position="478"/>
    </location>
</feature>
<evidence type="ECO:0000313" key="3">
    <source>
        <dbReference type="EMBL" id="OSX76196.1"/>
    </source>
</evidence>
<dbReference type="GO" id="GO:0016787">
    <property type="term" value="F:hydrolase activity"/>
    <property type="evidence" value="ECO:0007669"/>
    <property type="project" value="UniProtKB-KW"/>
</dbReference>
<dbReference type="PANTHER" id="PTHR48081">
    <property type="entry name" value="AB HYDROLASE SUPERFAMILY PROTEIN C4A8.06C"/>
    <property type="match status" value="1"/>
</dbReference>